<evidence type="ECO:0000256" key="2">
    <source>
        <dbReference type="ARBA" id="ARBA00012417"/>
    </source>
</evidence>
<dbReference type="Gene3D" id="3.30.420.10">
    <property type="entry name" value="Ribonuclease H-like superfamily/Ribonuclease H"/>
    <property type="match status" value="1"/>
</dbReference>
<feature type="domain" description="DNA-directed DNA polymerase family A palm" evidence="11">
    <location>
        <begin position="444"/>
        <end position="682"/>
    </location>
</feature>
<dbReference type="InterPro" id="IPR002298">
    <property type="entry name" value="DNA_polymerase_A"/>
</dbReference>
<dbReference type="InterPro" id="IPR001098">
    <property type="entry name" value="DNA-dir_DNA_pol_A_palm_dom"/>
</dbReference>
<dbReference type="PANTHER" id="PTHR10133:SF27">
    <property type="entry name" value="DNA POLYMERASE NU"/>
    <property type="match status" value="1"/>
</dbReference>
<proteinExistence type="inferred from homology"/>
<evidence type="ECO:0000256" key="1">
    <source>
        <dbReference type="ARBA" id="ARBA00007705"/>
    </source>
</evidence>
<dbReference type="EMBL" id="FR823298">
    <property type="protein sequence ID" value="CBZ41999.1"/>
    <property type="molecule type" value="Genomic_DNA"/>
</dbReference>
<evidence type="ECO:0000313" key="12">
    <source>
        <dbReference type="EMBL" id="CBZ41999.1"/>
    </source>
</evidence>
<dbReference type="InterPro" id="IPR012337">
    <property type="entry name" value="RNaseH-like_sf"/>
</dbReference>
<dbReference type="GO" id="GO:0003677">
    <property type="term" value="F:DNA binding"/>
    <property type="evidence" value="ECO:0007669"/>
    <property type="project" value="UniProtKB-KW"/>
</dbReference>
<keyword evidence="9" id="KW-0238">DNA-binding</keyword>
<dbReference type="GO" id="GO:0006261">
    <property type="term" value="P:DNA-templated DNA replication"/>
    <property type="evidence" value="ECO:0007669"/>
    <property type="project" value="InterPro"/>
</dbReference>
<dbReference type="RefSeq" id="YP_004286204.1">
    <property type="nucleotide sequence ID" value="NC_015208.1"/>
</dbReference>
<dbReference type="GO" id="GO:0003887">
    <property type="term" value="F:DNA-directed DNA polymerase activity"/>
    <property type="evidence" value="ECO:0007669"/>
    <property type="project" value="UniProtKB-KW"/>
</dbReference>
<dbReference type="InterPro" id="IPR036397">
    <property type="entry name" value="RNaseH_sf"/>
</dbReference>
<dbReference type="PANTHER" id="PTHR10133">
    <property type="entry name" value="DNA POLYMERASE I"/>
    <property type="match status" value="1"/>
</dbReference>
<organism evidence="12 13">
    <name type="scientific">Pseudomonas phage phi15</name>
    <dbReference type="NCBI Taxonomy" id="988656"/>
    <lineage>
        <taxon>Viruses</taxon>
        <taxon>Duplodnaviria</taxon>
        <taxon>Heunggongvirae</taxon>
        <taxon>Uroviricota</taxon>
        <taxon>Caudoviricetes</taxon>
        <taxon>Autographivirales</taxon>
        <taxon>Autotranscriptaviridae</taxon>
        <taxon>Studiervirinae</taxon>
        <taxon>Troedvirus</taxon>
        <taxon>Troedvirus Phi15</taxon>
    </lineage>
</organism>
<dbReference type="Gene3D" id="3.30.70.370">
    <property type="match status" value="2"/>
</dbReference>
<evidence type="ECO:0000256" key="8">
    <source>
        <dbReference type="ARBA" id="ARBA00023109"/>
    </source>
</evidence>
<accession>F0V6Y7</accession>
<evidence type="ECO:0000256" key="3">
    <source>
        <dbReference type="ARBA" id="ARBA00015749"/>
    </source>
</evidence>
<evidence type="ECO:0000256" key="9">
    <source>
        <dbReference type="ARBA" id="ARBA00023125"/>
    </source>
</evidence>
<reference evidence="12 13" key="2">
    <citation type="submission" date="2011-03" db="EMBL/GenBank/DDBJ databases">
        <title>The T7-Related Pseudomonas putida Phage phi15 Displays Virion-Associated Biofilm Eradication Properties.</title>
        <authorList>
            <person name="Cornelissen A."/>
            <person name="Ceyssens P.J."/>
            <person name="T'Syen J."/>
            <person name="Van Praet H."/>
        </authorList>
    </citation>
    <scope>NUCLEOTIDE SEQUENCE [LARGE SCALE GENOMIC DNA]</scope>
</reference>
<evidence type="ECO:0000256" key="7">
    <source>
        <dbReference type="ARBA" id="ARBA00022932"/>
    </source>
</evidence>
<dbReference type="Pfam" id="PF00476">
    <property type="entry name" value="DNA_pol_A"/>
    <property type="match status" value="1"/>
</dbReference>
<keyword evidence="7" id="KW-0239">DNA-directed DNA polymerase</keyword>
<comment type="catalytic activity">
    <reaction evidence="10">
        <text>DNA(n) + a 2'-deoxyribonucleoside 5'-triphosphate = DNA(n+1) + diphosphate</text>
        <dbReference type="Rhea" id="RHEA:22508"/>
        <dbReference type="Rhea" id="RHEA-COMP:17339"/>
        <dbReference type="Rhea" id="RHEA-COMP:17340"/>
        <dbReference type="ChEBI" id="CHEBI:33019"/>
        <dbReference type="ChEBI" id="CHEBI:61560"/>
        <dbReference type="ChEBI" id="CHEBI:173112"/>
        <dbReference type="EC" id="2.7.7.7"/>
    </reaction>
</comment>
<dbReference type="EC" id="2.7.7.7" evidence="2"/>
<dbReference type="KEGG" id="vg:10322118"/>
<evidence type="ECO:0000259" key="11">
    <source>
        <dbReference type="SMART" id="SM00482"/>
    </source>
</evidence>
<keyword evidence="6" id="KW-0235">DNA replication</keyword>
<dbReference type="PROSITE" id="PS00447">
    <property type="entry name" value="DNA_POLYMERASE_A"/>
    <property type="match status" value="1"/>
</dbReference>
<dbReference type="Proteomes" id="UP000007493">
    <property type="component" value="Segment"/>
</dbReference>
<dbReference type="OrthoDB" id="3561at10239"/>
<evidence type="ECO:0000313" key="13">
    <source>
        <dbReference type="Proteomes" id="UP000007493"/>
    </source>
</evidence>
<name>F0V6Y7_9CAUD</name>
<keyword evidence="4" id="KW-0808">Transferase</keyword>
<sequence>MIVSDIEANGLLERKDLKFHCGFIADAFTGVFEGYRPDNVLDYIKALEAEAAKPDGLIVFHNGIKYDIPALAKIKKSLTGKNLNIPRQKVLDTLVLSRLLHANLKNTDAGLLRKGILPGDRYGSHSLEAWGYRLGEMKGEYKDDFKRDLAARGETYVDGMEWEHFNEPMYDYCEQDVRVTLKLLRKFLADKFYFGSDVAPNGEQWMGGIRAVRLEHEAAWTLAQMERNGFPFNKQKAERLYQELAAERSDLLVKLIETFGTWWAPTKGTEPFLHPKTGKVLSKYPMVKRAKSGNADGHCGKTKKNPKGVKEKSPYVAGCIYTPIEHITFSPTSRDHIQKVLKDAGWEPTEFTDKGAPIVDDETLEGVTVDDPVKQAAITLIQRYLMIQKRIGQLAEGKKAWLLYCETEDGFIHGSINPNGAGTGRATHSHPNMGQVPSAKSPYGPECRELFGAAYASHLPGWEAVVQVGRDASGLELRCLGHFGAKFDGGAYVEQVLNGDVHWANAVAAGIAKDPVRIKGDEQHDRWRDNAKTFIYAFLYGAGNGKIGQIVGGGESHGKALKKSFLENTPVIKSLSDSLIEALVAEQKWNNVTKRFDLKWKRKWIKGLDGRMVHIRSPHSALNFLLQGAGAVICKAWVVETERLLMEQGLHHGWYREDGTPGDFCFMAWVHDELQIAARNPEIAEVVHAACQQAIRNIGEEFGIRCQLDTEGHTGPTWRECH</sequence>
<dbReference type="GO" id="GO:0039693">
    <property type="term" value="P:viral DNA genome replication"/>
    <property type="evidence" value="ECO:0007669"/>
    <property type="project" value="UniProtKB-KW"/>
</dbReference>
<keyword evidence="8" id="KW-1194">Viral DNA replication</keyword>
<evidence type="ECO:0000256" key="6">
    <source>
        <dbReference type="ARBA" id="ARBA00022705"/>
    </source>
</evidence>
<protein>
    <recommendedName>
        <fullName evidence="3">DNA polymerase</fullName>
        <ecNumber evidence="2">2.7.7.7</ecNumber>
    </recommendedName>
</protein>
<reference evidence="12 13" key="1">
    <citation type="submission" date="2011-02" db="EMBL/GenBank/DDBJ databases">
        <authorList>
            <person name="Cornelissen A.A."/>
        </authorList>
    </citation>
    <scope>NUCLEOTIDE SEQUENCE [LARGE SCALE GENOMIC DNA]</scope>
</reference>
<keyword evidence="13" id="KW-1185">Reference proteome</keyword>
<dbReference type="GO" id="GO:0006302">
    <property type="term" value="P:double-strand break repair"/>
    <property type="evidence" value="ECO:0007669"/>
    <property type="project" value="TreeGrafter"/>
</dbReference>
<evidence type="ECO:0000256" key="4">
    <source>
        <dbReference type="ARBA" id="ARBA00022679"/>
    </source>
</evidence>
<dbReference type="SMART" id="SM00482">
    <property type="entry name" value="POLAc"/>
    <property type="match status" value="1"/>
</dbReference>
<dbReference type="SUPFAM" id="SSF53098">
    <property type="entry name" value="Ribonuclease H-like"/>
    <property type="match status" value="1"/>
</dbReference>
<evidence type="ECO:0000256" key="5">
    <source>
        <dbReference type="ARBA" id="ARBA00022695"/>
    </source>
</evidence>
<dbReference type="GeneID" id="10322118"/>
<comment type="similarity">
    <text evidence="1">Belongs to the DNA polymerase type-A family.</text>
</comment>
<dbReference type="InterPro" id="IPR043502">
    <property type="entry name" value="DNA/RNA_pol_sf"/>
</dbReference>
<evidence type="ECO:0000256" key="10">
    <source>
        <dbReference type="ARBA" id="ARBA00049244"/>
    </source>
</evidence>
<dbReference type="SUPFAM" id="SSF56672">
    <property type="entry name" value="DNA/RNA polymerases"/>
    <property type="match status" value="1"/>
</dbReference>
<dbReference type="InterPro" id="IPR019760">
    <property type="entry name" value="DNA-dir_DNA_pol_A_CS"/>
</dbReference>
<keyword evidence="5" id="KW-0548">Nucleotidyltransferase</keyword>
<dbReference type="Gene3D" id="1.20.1060.10">
    <property type="entry name" value="Taq DNA Polymerase, Chain T, domain 4"/>
    <property type="match status" value="1"/>
</dbReference>